<accession>D0DUJ0</accession>
<reference evidence="2" key="1">
    <citation type="submission" date="2009-08" db="EMBL/GenBank/DDBJ databases">
        <title>The Genome Sequence of Lactobacillus fermentum 28-3-CHN.</title>
        <authorList>
            <consortium name="The Broad Institute Genome Sequencing Platform"/>
            <person name="Ward D."/>
            <person name="Feldgarden M."/>
            <person name="Earl A."/>
            <person name="Young S.K."/>
            <person name="Zeng Q."/>
            <person name="Koehrsen M."/>
            <person name="Alvarado L."/>
            <person name="Berlin A."/>
            <person name="Bochicchio J."/>
            <person name="Borenstein D."/>
            <person name="Chapman S.B."/>
            <person name="Chen Z."/>
            <person name="Engels R."/>
            <person name="Freedman E."/>
            <person name="Gellesch M."/>
            <person name="Goldberg J."/>
            <person name="Griggs A."/>
            <person name="Gujja S."/>
            <person name="Heilman E."/>
            <person name="Heiman D."/>
            <person name="Hepburn T."/>
            <person name="Howarth C."/>
            <person name="Jen D."/>
            <person name="Larson L."/>
            <person name="Lewis B."/>
            <person name="Mehta T."/>
            <person name="Park D."/>
            <person name="Pearson M."/>
            <person name="Roberts A."/>
            <person name="Saif S."/>
            <person name="Shea T."/>
            <person name="Shenoy N."/>
            <person name="Sisk P."/>
            <person name="Stolte C."/>
            <person name="Sykes S."/>
            <person name="Thomson T."/>
            <person name="Walk T."/>
            <person name="White J."/>
            <person name="Yandava C."/>
            <person name="Liu Y."/>
            <person name="Xu Q."/>
            <person name="Haas B."/>
            <person name="Nusbaum C."/>
            <person name="Birren B."/>
        </authorList>
    </citation>
    <scope>NUCLEOTIDE SEQUENCE</scope>
    <source>
        <strain evidence="2">28-3-CHN</strain>
    </source>
</reference>
<gene>
    <name evidence="2" type="ORF">HMPREF0513_01329</name>
</gene>
<proteinExistence type="predicted"/>
<dbReference type="CDD" id="cd00093">
    <property type="entry name" value="HTH_XRE"/>
    <property type="match status" value="1"/>
</dbReference>
<dbReference type="Proteomes" id="UP000004920">
    <property type="component" value="Unassembled WGS sequence"/>
</dbReference>
<dbReference type="EMBL" id="GG704704">
    <property type="protein sequence ID" value="EEX25225.1"/>
    <property type="molecule type" value="Genomic_DNA"/>
</dbReference>
<dbReference type="GO" id="GO:0003677">
    <property type="term" value="F:DNA binding"/>
    <property type="evidence" value="ECO:0007669"/>
    <property type="project" value="UniProtKB-KW"/>
</dbReference>
<dbReference type="Gene3D" id="1.10.260.40">
    <property type="entry name" value="lambda repressor-like DNA-binding domains"/>
    <property type="match status" value="1"/>
</dbReference>
<dbReference type="HOGENOM" id="CLU_066192_4_0_9"/>
<dbReference type="RefSeq" id="WP_003685914.1">
    <property type="nucleotide sequence ID" value="NZ_GG704704.1"/>
</dbReference>
<name>D0DUJ0_LIMFE</name>
<protein>
    <submittedName>
        <fullName evidence="2">DNA-binding helix-turn-helix protein</fullName>
    </submittedName>
</protein>
<organism evidence="2">
    <name type="scientific">Limosilactobacillus fermentum 28-3-CHN</name>
    <dbReference type="NCBI Taxonomy" id="575599"/>
    <lineage>
        <taxon>Bacteria</taxon>
        <taxon>Bacillati</taxon>
        <taxon>Bacillota</taxon>
        <taxon>Bacilli</taxon>
        <taxon>Lactobacillales</taxon>
        <taxon>Lactobacillaceae</taxon>
        <taxon>Limosilactobacillus</taxon>
    </lineage>
</organism>
<dbReference type="Pfam" id="PF01381">
    <property type="entry name" value="HTH_3"/>
    <property type="match status" value="1"/>
</dbReference>
<dbReference type="AlphaFoldDB" id="D0DUJ0"/>
<dbReference type="InterPro" id="IPR010982">
    <property type="entry name" value="Lambda_DNA-bd_dom_sf"/>
</dbReference>
<sequence length="103" mass="11760">MNTYEIVKTLANGRKMTVAELERKLDLSNGSISKWAKSAPNSKYLEKVADYFDVSVDYLLGRSAKHVDFDLDKAIDESRSFDGKPISDHDREVVKKILRGYFN</sequence>
<evidence type="ECO:0000313" key="2">
    <source>
        <dbReference type="EMBL" id="EEX25225.1"/>
    </source>
</evidence>
<dbReference type="SMART" id="SM00530">
    <property type="entry name" value="HTH_XRE"/>
    <property type="match status" value="1"/>
</dbReference>
<dbReference type="SUPFAM" id="SSF47413">
    <property type="entry name" value="lambda repressor-like DNA-binding domains"/>
    <property type="match status" value="1"/>
</dbReference>
<evidence type="ECO:0000259" key="1">
    <source>
        <dbReference type="PROSITE" id="PS50943"/>
    </source>
</evidence>
<keyword evidence="2" id="KW-0238">DNA-binding</keyword>
<dbReference type="InterPro" id="IPR001387">
    <property type="entry name" value="Cro/C1-type_HTH"/>
</dbReference>
<dbReference type="PROSITE" id="PS50943">
    <property type="entry name" value="HTH_CROC1"/>
    <property type="match status" value="1"/>
</dbReference>
<feature type="domain" description="HTH cro/C1-type" evidence="1">
    <location>
        <begin position="7"/>
        <end position="59"/>
    </location>
</feature>